<comment type="caution">
    <text evidence="1">The sequence shown here is derived from an EMBL/GenBank/DDBJ whole genome shotgun (WGS) entry which is preliminary data.</text>
</comment>
<proteinExistence type="predicted"/>
<dbReference type="AlphaFoldDB" id="A0A9D3UWZ0"/>
<name>A0A9D3UWZ0_9ROSI</name>
<reference evidence="1 2" key="1">
    <citation type="journal article" date="2021" name="Plant Biotechnol. J.">
        <title>Multi-omics assisted identification of the key and species-specific regulatory components of drought-tolerant mechanisms in Gossypium stocksii.</title>
        <authorList>
            <person name="Yu D."/>
            <person name="Ke L."/>
            <person name="Zhang D."/>
            <person name="Wu Y."/>
            <person name="Sun Y."/>
            <person name="Mei J."/>
            <person name="Sun J."/>
            <person name="Sun Y."/>
        </authorList>
    </citation>
    <scope>NUCLEOTIDE SEQUENCE [LARGE SCALE GENOMIC DNA]</scope>
    <source>
        <strain evidence="2">cv. E1</strain>
        <tissue evidence="1">Leaf</tissue>
    </source>
</reference>
<gene>
    <name evidence="1" type="ORF">J1N35_028779</name>
</gene>
<evidence type="ECO:0000313" key="2">
    <source>
        <dbReference type="Proteomes" id="UP000828251"/>
    </source>
</evidence>
<protein>
    <submittedName>
        <fullName evidence="1">Uncharacterized protein</fullName>
    </submittedName>
</protein>
<dbReference type="Proteomes" id="UP000828251">
    <property type="component" value="Unassembled WGS sequence"/>
</dbReference>
<keyword evidence="2" id="KW-1185">Reference proteome</keyword>
<dbReference type="EMBL" id="JAIQCV010000009">
    <property type="protein sequence ID" value="KAH1063792.1"/>
    <property type="molecule type" value="Genomic_DNA"/>
</dbReference>
<sequence length="69" mass="7914">MSRANSYFKLARASMANLGDQKKLFKDFIAGRFNYSPLLKKFLPSASNTPLKHTPLRNKYISTLMEQCN</sequence>
<evidence type="ECO:0000313" key="1">
    <source>
        <dbReference type="EMBL" id="KAH1063792.1"/>
    </source>
</evidence>
<organism evidence="1 2">
    <name type="scientific">Gossypium stocksii</name>
    <dbReference type="NCBI Taxonomy" id="47602"/>
    <lineage>
        <taxon>Eukaryota</taxon>
        <taxon>Viridiplantae</taxon>
        <taxon>Streptophyta</taxon>
        <taxon>Embryophyta</taxon>
        <taxon>Tracheophyta</taxon>
        <taxon>Spermatophyta</taxon>
        <taxon>Magnoliopsida</taxon>
        <taxon>eudicotyledons</taxon>
        <taxon>Gunneridae</taxon>
        <taxon>Pentapetalae</taxon>
        <taxon>rosids</taxon>
        <taxon>malvids</taxon>
        <taxon>Malvales</taxon>
        <taxon>Malvaceae</taxon>
        <taxon>Malvoideae</taxon>
        <taxon>Gossypium</taxon>
    </lineage>
</organism>
<accession>A0A9D3UWZ0</accession>